<keyword evidence="2" id="KW-1185">Reference proteome</keyword>
<gene>
    <name evidence="1" type="ORF">L227DRAFT_649179</name>
</gene>
<accession>A0A5C2STT3</accession>
<protein>
    <submittedName>
        <fullName evidence="1">Uncharacterized protein</fullName>
    </submittedName>
</protein>
<evidence type="ECO:0000313" key="1">
    <source>
        <dbReference type="EMBL" id="RPD66459.1"/>
    </source>
</evidence>
<proteinExistence type="predicted"/>
<dbReference type="Gene3D" id="1.20.1280.50">
    <property type="match status" value="1"/>
</dbReference>
<dbReference type="Proteomes" id="UP000313359">
    <property type="component" value="Unassembled WGS sequence"/>
</dbReference>
<sequence length="521" mass="58311">MIRLTDLPDDILEEIFQAMRDIMRFPGEPPSNVPLLQFQEDSVSSYSANPDRKVVPLWANVLILSHVCTHWRELMLYRPRLWTFIRVTSSFSSRIMANEMIERSGHFPLSILFTNEHSRDQDRAFLDLLGIASVIGDHSERIQELGLILRAPHAGLILDSMLSNSRVPRLEKLWLDTGGDAFGLNLASPISLFDTMVPPLRVLHVHRIPIQWLPFEELVHLELTWCASPPLPALLETLRCSPFLQTLILHTFPAKSADNGSQDGLGEYGFGAIGAAMLPCLRQLQLRVDTFFTAAFSVLPYITFPPSTAVRLSFTDWIASGRPVYEDCESLTVLACNVEHAIFTLNGNHVYFASENPSLSVDYGVATHESEESILPLGRLCEGFLAVPLPALKTLFMVIYVDGLVLTHSRLARLFQAIPSLQRLAVNVHPMDSAQVFTALATVVKDEHGNEGVLCPELKEFAITWRGRPSADDFWNLERCCYFRASKGRGLAKLETVPFPPIVQEVLEQSVPSVVAVGYRQ</sequence>
<name>A0A5C2STT3_9APHY</name>
<reference evidence="1" key="1">
    <citation type="journal article" date="2018" name="Genome Biol. Evol.">
        <title>Genomics and development of Lentinus tigrinus, a white-rot wood-decaying mushroom with dimorphic fruiting bodies.</title>
        <authorList>
            <person name="Wu B."/>
            <person name="Xu Z."/>
            <person name="Knudson A."/>
            <person name="Carlson A."/>
            <person name="Chen N."/>
            <person name="Kovaka S."/>
            <person name="LaButti K."/>
            <person name="Lipzen A."/>
            <person name="Pennachio C."/>
            <person name="Riley R."/>
            <person name="Schakwitz W."/>
            <person name="Umezawa K."/>
            <person name="Ohm R.A."/>
            <person name="Grigoriev I.V."/>
            <person name="Nagy L.G."/>
            <person name="Gibbons J."/>
            <person name="Hibbett D."/>
        </authorList>
    </citation>
    <scope>NUCLEOTIDE SEQUENCE [LARGE SCALE GENOMIC DNA]</scope>
    <source>
        <strain evidence="1">ALCF2SS1-6</strain>
    </source>
</reference>
<evidence type="ECO:0000313" key="2">
    <source>
        <dbReference type="Proteomes" id="UP000313359"/>
    </source>
</evidence>
<dbReference type="EMBL" id="ML122251">
    <property type="protein sequence ID" value="RPD66459.1"/>
    <property type="molecule type" value="Genomic_DNA"/>
</dbReference>
<dbReference type="AlphaFoldDB" id="A0A5C2STT3"/>
<dbReference type="OrthoDB" id="2801457at2759"/>
<organism evidence="1 2">
    <name type="scientific">Lentinus tigrinus ALCF2SS1-6</name>
    <dbReference type="NCBI Taxonomy" id="1328759"/>
    <lineage>
        <taxon>Eukaryota</taxon>
        <taxon>Fungi</taxon>
        <taxon>Dikarya</taxon>
        <taxon>Basidiomycota</taxon>
        <taxon>Agaricomycotina</taxon>
        <taxon>Agaricomycetes</taxon>
        <taxon>Polyporales</taxon>
        <taxon>Polyporaceae</taxon>
        <taxon>Lentinus</taxon>
    </lineage>
</organism>